<dbReference type="InterPro" id="IPR051728">
    <property type="entry name" value="RING-FYVE_E3_ubiquitin-ligase"/>
</dbReference>
<dbReference type="Gene3D" id="3.30.40.10">
    <property type="entry name" value="Zinc/RING finger domain, C3HC4 (zinc finger)"/>
    <property type="match status" value="1"/>
</dbReference>
<proteinExistence type="predicted"/>
<dbReference type="PANTHER" id="PTHR14879:SF5">
    <property type="entry name" value="RING-TYPE DOMAIN-CONTAINING PROTEIN"/>
    <property type="match status" value="1"/>
</dbReference>
<dbReference type="Pfam" id="PF13920">
    <property type="entry name" value="zf-C3HC4_3"/>
    <property type="match status" value="1"/>
</dbReference>
<evidence type="ECO:0000259" key="3">
    <source>
        <dbReference type="PROSITE" id="PS50089"/>
    </source>
</evidence>
<dbReference type="PROSITE" id="PS50089">
    <property type="entry name" value="ZF_RING_2"/>
    <property type="match status" value="1"/>
</dbReference>
<dbReference type="PANTHER" id="PTHR14879">
    <property type="entry name" value="CASPASE REGULATOR, RING FINGER DOMAIN-CONTAINING"/>
    <property type="match status" value="1"/>
</dbReference>
<evidence type="ECO:0000313" key="4">
    <source>
        <dbReference type="EMBL" id="CAK0770036.1"/>
    </source>
</evidence>
<organism evidence="4 5">
    <name type="scientific">Coccomyxa viridis</name>
    <dbReference type="NCBI Taxonomy" id="1274662"/>
    <lineage>
        <taxon>Eukaryota</taxon>
        <taxon>Viridiplantae</taxon>
        <taxon>Chlorophyta</taxon>
        <taxon>core chlorophytes</taxon>
        <taxon>Trebouxiophyceae</taxon>
        <taxon>Trebouxiophyceae incertae sedis</taxon>
        <taxon>Coccomyxaceae</taxon>
        <taxon>Coccomyxa</taxon>
    </lineage>
</organism>
<keyword evidence="1" id="KW-0479">Metal-binding</keyword>
<accession>A0AAV1I2P1</accession>
<dbReference type="EMBL" id="CAUYUE010000004">
    <property type="protein sequence ID" value="CAK0770036.1"/>
    <property type="molecule type" value="Genomic_DNA"/>
</dbReference>
<keyword evidence="1" id="KW-0862">Zinc</keyword>
<dbReference type="SMART" id="SM00184">
    <property type="entry name" value="RING"/>
    <property type="match status" value="1"/>
</dbReference>
<name>A0AAV1I2P1_9CHLO</name>
<dbReference type="InterPro" id="IPR001841">
    <property type="entry name" value="Znf_RING"/>
</dbReference>
<evidence type="ECO:0000256" key="2">
    <source>
        <dbReference type="SAM" id="MobiDB-lite"/>
    </source>
</evidence>
<keyword evidence="5" id="KW-1185">Reference proteome</keyword>
<dbReference type="SUPFAM" id="SSF57850">
    <property type="entry name" value="RING/U-box"/>
    <property type="match status" value="1"/>
</dbReference>
<keyword evidence="1" id="KW-0863">Zinc-finger</keyword>
<gene>
    <name evidence="4" type="ORF">CVIRNUC_003727</name>
</gene>
<feature type="domain" description="RING-type" evidence="3">
    <location>
        <begin position="95"/>
        <end position="135"/>
    </location>
</feature>
<dbReference type="GO" id="GO:0008270">
    <property type="term" value="F:zinc ion binding"/>
    <property type="evidence" value="ECO:0007669"/>
    <property type="project" value="UniProtKB-KW"/>
</dbReference>
<protein>
    <recommendedName>
        <fullName evidence="3">RING-type domain-containing protein</fullName>
    </recommendedName>
</protein>
<feature type="region of interest" description="Disordered" evidence="2">
    <location>
        <begin position="53"/>
        <end position="73"/>
    </location>
</feature>
<evidence type="ECO:0000313" key="5">
    <source>
        <dbReference type="Proteomes" id="UP001314263"/>
    </source>
</evidence>
<dbReference type="Proteomes" id="UP001314263">
    <property type="component" value="Unassembled WGS sequence"/>
</dbReference>
<comment type="caution">
    <text evidence="4">The sequence shown here is derived from an EMBL/GenBank/DDBJ whole genome shotgun (WGS) entry which is preliminary data.</text>
</comment>
<evidence type="ECO:0000256" key="1">
    <source>
        <dbReference type="PROSITE-ProRule" id="PRU00175"/>
    </source>
</evidence>
<feature type="region of interest" description="Disordered" evidence="2">
    <location>
        <begin position="1"/>
        <end position="29"/>
    </location>
</feature>
<reference evidence="4 5" key="1">
    <citation type="submission" date="2023-10" db="EMBL/GenBank/DDBJ databases">
        <authorList>
            <person name="Maclean D."/>
            <person name="Macfadyen A."/>
        </authorList>
    </citation>
    <scope>NUCLEOTIDE SEQUENCE [LARGE SCALE GENOMIC DNA]</scope>
</reference>
<sequence>MHDAGESDSGWATVQPSRRRARRHAENLAPARVRQTIASAAVPLMQFLPSSSASRNLGPKAPSPQALGSSYGTQGASVDIGQCAYIGRSEDDESCVICLDRTKEMMFMPCGHACTCRACADDVMASARPACPMRRTLIASSFAVTF</sequence>
<dbReference type="AlphaFoldDB" id="A0AAV1I2P1"/>
<dbReference type="InterPro" id="IPR013083">
    <property type="entry name" value="Znf_RING/FYVE/PHD"/>
</dbReference>